<dbReference type="CDD" id="cd20685">
    <property type="entry name" value="CdiA-CT_Ecl_RNase-like"/>
    <property type="match status" value="1"/>
</dbReference>
<dbReference type="OrthoDB" id="9816400at2"/>
<dbReference type="Pfam" id="PF15526">
    <property type="entry name" value="Ntox21"/>
    <property type="match status" value="1"/>
</dbReference>
<dbReference type="Proteomes" id="UP000035860">
    <property type="component" value="Unassembled WGS sequence"/>
</dbReference>
<proteinExistence type="predicted"/>
<dbReference type="InterPro" id="IPR028190">
    <property type="entry name" value="Ntox21"/>
</dbReference>
<keyword evidence="3" id="KW-1185">Reference proteome</keyword>
<name>A0A066UAH1_9GAMM</name>
<comment type="caution">
    <text evidence="2">The sequence shown here is derived from an EMBL/GenBank/DDBJ whole genome shotgun (WGS) entry which is preliminary data.</text>
</comment>
<protein>
    <submittedName>
        <fullName evidence="2">Contact-dependent inhibitor A</fullName>
    </submittedName>
</protein>
<evidence type="ECO:0000313" key="3">
    <source>
        <dbReference type="Proteomes" id="UP000035860"/>
    </source>
</evidence>
<dbReference type="EMBL" id="AOMT01000043">
    <property type="protein sequence ID" value="KDN24441.1"/>
    <property type="molecule type" value="Genomic_DNA"/>
</dbReference>
<dbReference type="AlphaFoldDB" id="A0A066UAH1"/>
<reference evidence="2 3" key="1">
    <citation type="journal article" date="2014" name="Genome Announc.">
        <title>Draft Genome Sequence of Moraxella bovoculi Strain 237T (ATCC BAA-1259T) Isolated from a Calf with Infectious Bovine Keratoconjunctivitis.</title>
        <authorList>
            <person name="Calcutt M.J."/>
            <person name="Foecking M.F."/>
            <person name="Martin N.T."/>
            <person name="Mhlanga-Mutangadura T."/>
            <person name="Reilly T.J."/>
        </authorList>
    </citation>
    <scope>NUCLEOTIDE SEQUENCE [LARGE SCALE GENOMIC DNA]</scope>
    <source>
        <strain evidence="2 3">237</strain>
    </source>
</reference>
<feature type="domain" description="Novel toxin 21" evidence="1">
    <location>
        <begin position="28"/>
        <end position="71"/>
    </location>
</feature>
<evidence type="ECO:0000313" key="2">
    <source>
        <dbReference type="EMBL" id="KDN24441.1"/>
    </source>
</evidence>
<dbReference type="eggNOG" id="COG3210">
    <property type="taxonomic scope" value="Bacteria"/>
</dbReference>
<organism evidence="2 3">
    <name type="scientific">Moraxella bovoculi 237</name>
    <dbReference type="NCBI Taxonomy" id="743974"/>
    <lineage>
        <taxon>Bacteria</taxon>
        <taxon>Pseudomonadati</taxon>
        <taxon>Pseudomonadota</taxon>
        <taxon>Gammaproteobacteria</taxon>
        <taxon>Moraxellales</taxon>
        <taxon>Moraxellaceae</taxon>
        <taxon>Moraxella</taxon>
    </lineage>
</organism>
<sequence length="76" mass="8740">MVFYLLLLDLCFVQVLHNGVKTNQYPFNSHGQPVYKKGNRYITPDVDSHNGGVWKIFDNKGKRLGTADANLRIFKK</sequence>
<accession>A0A066UAH1</accession>
<dbReference type="Gene3D" id="3.10.380.20">
    <property type="entry name" value="Novel toxin 21 (CdiA), C-terminal domain"/>
    <property type="match status" value="1"/>
</dbReference>
<dbReference type="RefSeq" id="WP_080702259.1">
    <property type="nucleotide sequence ID" value="NZ_AOMT01000043.1"/>
</dbReference>
<evidence type="ECO:0000259" key="1">
    <source>
        <dbReference type="Pfam" id="PF15526"/>
    </source>
</evidence>
<dbReference type="InterPro" id="IPR038181">
    <property type="entry name" value="Ntox21_sf"/>
</dbReference>
<gene>
    <name evidence="2" type="ORF">MBO_09853</name>
</gene>